<reference evidence="1" key="1">
    <citation type="submission" date="2022-08" db="EMBL/GenBank/DDBJ databases">
        <authorList>
            <person name="Gutierrez-Valencia J."/>
        </authorList>
    </citation>
    <scope>NUCLEOTIDE SEQUENCE</scope>
</reference>
<proteinExistence type="predicted"/>
<evidence type="ECO:0000313" key="1">
    <source>
        <dbReference type="EMBL" id="CAI0423175.1"/>
    </source>
</evidence>
<evidence type="ECO:0000313" key="2">
    <source>
        <dbReference type="Proteomes" id="UP001154282"/>
    </source>
</evidence>
<protein>
    <submittedName>
        <fullName evidence="1">Uncharacterized protein</fullName>
    </submittedName>
</protein>
<keyword evidence="2" id="KW-1185">Reference proteome</keyword>
<comment type="caution">
    <text evidence="1">The sequence shown here is derived from an EMBL/GenBank/DDBJ whole genome shotgun (WGS) entry which is preliminary data.</text>
</comment>
<dbReference type="AlphaFoldDB" id="A0AAV0KN03"/>
<gene>
    <name evidence="1" type="ORF">LITE_LOCUS19413</name>
</gene>
<accession>A0AAV0KN03</accession>
<name>A0AAV0KN03_9ROSI</name>
<dbReference type="EMBL" id="CAMGYJ010000005">
    <property type="protein sequence ID" value="CAI0423175.1"/>
    <property type="molecule type" value="Genomic_DNA"/>
</dbReference>
<dbReference type="Proteomes" id="UP001154282">
    <property type="component" value="Unassembled WGS sequence"/>
</dbReference>
<organism evidence="1 2">
    <name type="scientific">Linum tenue</name>
    <dbReference type="NCBI Taxonomy" id="586396"/>
    <lineage>
        <taxon>Eukaryota</taxon>
        <taxon>Viridiplantae</taxon>
        <taxon>Streptophyta</taxon>
        <taxon>Embryophyta</taxon>
        <taxon>Tracheophyta</taxon>
        <taxon>Spermatophyta</taxon>
        <taxon>Magnoliopsida</taxon>
        <taxon>eudicotyledons</taxon>
        <taxon>Gunneridae</taxon>
        <taxon>Pentapetalae</taxon>
        <taxon>rosids</taxon>
        <taxon>fabids</taxon>
        <taxon>Malpighiales</taxon>
        <taxon>Linaceae</taxon>
        <taxon>Linum</taxon>
    </lineage>
</organism>
<sequence>MLKTNEPFASKSSIPGIYAEDNVTGYGQVVK</sequence>